<dbReference type="InterPro" id="IPR042092">
    <property type="entry name" value="PsdUridine_s_RsuA/RluB/E/F_cat"/>
</dbReference>
<evidence type="ECO:0000256" key="1">
    <source>
        <dbReference type="ARBA" id="ARBA00008348"/>
    </source>
</evidence>
<dbReference type="Pfam" id="PF00849">
    <property type="entry name" value="PseudoU_synth_2"/>
    <property type="match status" value="1"/>
</dbReference>
<feature type="domain" description="RNA-binding S4" evidence="5">
    <location>
        <begin position="42"/>
        <end position="98"/>
    </location>
</feature>
<dbReference type="Pfam" id="PF01479">
    <property type="entry name" value="S4"/>
    <property type="match status" value="1"/>
</dbReference>
<dbReference type="InterPro" id="IPR000748">
    <property type="entry name" value="PsdUridine_synth_RsuA/RluB/E/F"/>
</dbReference>
<dbReference type="SUPFAM" id="SSF55174">
    <property type="entry name" value="Alpha-L RNA-binding motif"/>
    <property type="match status" value="1"/>
</dbReference>
<dbReference type="SMART" id="SM00363">
    <property type="entry name" value="S4"/>
    <property type="match status" value="1"/>
</dbReference>
<keyword evidence="3" id="KW-0694">RNA-binding</keyword>
<dbReference type="GO" id="GO:0009982">
    <property type="term" value="F:pseudouridine synthase activity"/>
    <property type="evidence" value="ECO:0007669"/>
    <property type="project" value="UniProtKB-ARBA"/>
</dbReference>
<dbReference type="Gene3D" id="3.10.290.10">
    <property type="entry name" value="RNA-binding S4 domain"/>
    <property type="match status" value="1"/>
</dbReference>
<evidence type="ECO:0000313" key="7">
    <source>
        <dbReference type="Proteomes" id="UP001516023"/>
    </source>
</evidence>
<dbReference type="Gene3D" id="3.30.70.1560">
    <property type="entry name" value="Alpha-L RNA-binding motif"/>
    <property type="match status" value="1"/>
</dbReference>
<dbReference type="NCBIfam" id="TIGR00093">
    <property type="entry name" value="pseudouridine synthase"/>
    <property type="match status" value="1"/>
</dbReference>
<dbReference type="CDD" id="cd00165">
    <property type="entry name" value="S4"/>
    <property type="match status" value="1"/>
</dbReference>
<dbReference type="InterPro" id="IPR006145">
    <property type="entry name" value="PsdUridine_synth_RsuA/RluA"/>
</dbReference>
<feature type="chain" id="PRO_5044775011" description="RNA-binding S4 domain-containing protein" evidence="4">
    <location>
        <begin position="35"/>
        <end position="336"/>
    </location>
</feature>
<dbReference type="GO" id="GO:0006364">
    <property type="term" value="P:rRNA processing"/>
    <property type="evidence" value="ECO:0007669"/>
    <property type="project" value="UniProtKB-ARBA"/>
</dbReference>
<dbReference type="Proteomes" id="UP001516023">
    <property type="component" value="Unassembled WGS sequence"/>
</dbReference>
<proteinExistence type="inferred from homology"/>
<dbReference type="PANTHER" id="PTHR47683:SF2">
    <property type="entry name" value="RNA-BINDING S4 DOMAIN-CONTAINING PROTEIN"/>
    <property type="match status" value="1"/>
</dbReference>
<keyword evidence="2" id="KW-0413">Isomerase</keyword>
<protein>
    <recommendedName>
        <fullName evidence="5">RNA-binding S4 domain-containing protein</fullName>
    </recommendedName>
</protein>
<dbReference type="PROSITE" id="PS01149">
    <property type="entry name" value="PSI_RSU"/>
    <property type="match status" value="1"/>
</dbReference>
<dbReference type="AlphaFoldDB" id="A0ABD3PXM2"/>
<sequence>MFGERTRQYRRRLLLHLRSLASILIAILSCQIHAFSQSPEPIRINKVLKKTHSRRQADQLIADGRLSVNNEPVHSAGQRVIPYRDVIRLDGRIVEGWEELNHFNDESSKRDPHNQKETQTKALVFDYIKYWKPIGVTCTTDRRIRDNLIDALRLEGCNPNSRIFPVGRLDKETSGILLMTSDGRLPNASLRGKYKHPKTYIVKANRPVADEDVQRLRDGVVITTVAQRDGNRAKPLTAPTLPCTVRVVPSSKSVNLNSRVLEITLVEGRNRQVRKMMEALGYRVLGLHRKSFMEITLDGLEGDGDWCHLNENEMNIVQRVLDRAEHDDTIDMRDVW</sequence>
<evidence type="ECO:0000256" key="4">
    <source>
        <dbReference type="SAM" id="SignalP"/>
    </source>
</evidence>
<dbReference type="InterPro" id="IPR020103">
    <property type="entry name" value="PsdUridine_synth_cat_dom_sf"/>
</dbReference>
<dbReference type="InterPro" id="IPR018496">
    <property type="entry name" value="PsdUridine_synth_RsuA/RluB_CS"/>
</dbReference>
<dbReference type="PANTHER" id="PTHR47683">
    <property type="entry name" value="PSEUDOURIDINE SYNTHASE FAMILY PROTEIN-RELATED"/>
    <property type="match status" value="1"/>
</dbReference>
<evidence type="ECO:0000259" key="5">
    <source>
        <dbReference type="SMART" id="SM00363"/>
    </source>
</evidence>
<dbReference type="GO" id="GO:0003723">
    <property type="term" value="F:RNA binding"/>
    <property type="evidence" value="ECO:0007669"/>
    <property type="project" value="UniProtKB-KW"/>
</dbReference>
<evidence type="ECO:0000313" key="6">
    <source>
        <dbReference type="EMBL" id="KAL3792557.1"/>
    </source>
</evidence>
<gene>
    <name evidence="6" type="ORF">HJC23_005527</name>
</gene>
<feature type="signal peptide" evidence="4">
    <location>
        <begin position="1"/>
        <end position="34"/>
    </location>
</feature>
<accession>A0ABD3PXM2</accession>
<dbReference type="InterPro" id="IPR002942">
    <property type="entry name" value="S4_RNA-bd"/>
</dbReference>
<organism evidence="6 7">
    <name type="scientific">Cyclotella cryptica</name>
    <dbReference type="NCBI Taxonomy" id="29204"/>
    <lineage>
        <taxon>Eukaryota</taxon>
        <taxon>Sar</taxon>
        <taxon>Stramenopiles</taxon>
        <taxon>Ochrophyta</taxon>
        <taxon>Bacillariophyta</taxon>
        <taxon>Coscinodiscophyceae</taxon>
        <taxon>Thalassiosirophycidae</taxon>
        <taxon>Stephanodiscales</taxon>
        <taxon>Stephanodiscaceae</taxon>
        <taxon>Cyclotella</taxon>
    </lineage>
</organism>
<evidence type="ECO:0000256" key="2">
    <source>
        <dbReference type="ARBA" id="ARBA00023235"/>
    </source>
</evidence>
<evidence type="ECO:0000256" key="3">
    <source>
        <dbReference type="PROSITE-ProRule" id="PRU00182"/>
    </source>
</evidence>
<keyword evidence="4" id="KW-0732">Signal</keyword>
<dbReference type="SUPFAM" id="SSF55120">
    <property type="entry name" value="Pseudouridine synthase"/>
    <property type="match status" value="1"/>
</dbReference>
<dbReference type="EMBL" id="JABMIG020000100">
    <property type="protein sequence ID" value="KAL3792557.1"/>
    <property type="molecule type" value="Genomic_DNA"/>
</dbReference>
<comment type="caution">
    <text evidence="6">The sequence shown here is derived from an EMBL/GenBank/DDBJ whole genome shotgun (WGS) entry which is preliminary data.</text>
</comment>
<dbReference type="Gene3D" id="3.30.70.580">
    <property type="entry name" value="Pseudouridine synthase I, catalytic domain, N-terminal subdomain"/>
    <property type="match status" value="1"/>
</dbReference>
<dbReference type="InterPro" id="IPR020094">
    <property type="entry name" value="TruA/RsuA/RluB/E/F_N"/>
</dbReference>
<name>A0ABD3PXM2_9STRA</name>
<dbReference type="PROSITE" id="PS50889">
    <property type="entry name" value="S4"/>
    <property type="match status" value="1"/>
</dbReference>
<dbReference type="InterPro" id="IPR050343">
    <property type="entry name" value="RsuA_PseudoU_synthase"/>
</dbReference>
<keyword evidence="7" id="KW-1185">Reference proteome</keyword>
<comment type="similarity">
    <text evidence="1">Belongs to the pseudouridine synthase RsuA family.</text>
</comment>
<reference evidence="6 7" key="1">
    <citation type="journal article" date="2020" name="G3 (Bethesda)">
        <title>Improved Reference Genome for Cyclotella cryptica CCMP332, a Model for Cell Wall Morphogenesis, Salinity Adaptation, and Lipid Production in Diatoms (Bacillariophyta).</title>
        <authorList>
            <person name="Roberts W.R."/>
            <person name="Downey K.M."/>
            <person name="Ruck E.C."/>
            <person name="Traller J.C."/>
            <person name="Alverson A.J."/>
        </authorList>
    </citation>
    <scope>NUCLEOTIDE SEQUENCE [LARGE SCALE GENOMIC DNA]</scope>
    <source>
        <strain evidence="6 7">CCMP332</strain>
    </source>
</reference>
<dbReference type="PROSITE" id="PS51257">
    <property type="entry name" value="PROKAR_LIPOPROTEIN"/>
    <property type="match status" value="1"/>
</dbReference>
<dbReference type="InterPro" id="IPR036986">
    <property type="entry name" value="S4_RNA-bd_sf"/>
</dbReference>